<dbReference type="Pfam" id="PF07697">
    <property type="entry name" value="7TMR-HDED"/>
    <property type="match status" value="1"/>
</dbReference>
<dbReference type="Proteomes" id="UP000179129">
    <property type="component" value="Unassembled WGS sequence"/>
</dbReference>
<feature type="transmembrane region" description="Helical" evidence="2">
    <location>
        <begin position="505"/>
        <end position="526"/>
    </location>
</feature>
<name>A0A1F5YKH4_9BACT</name>
<feature type="domain" description="HD/PDEase" evidence="3">
    <location>
        <begin position="555"/>
        <end position="712"/>
    </location>
</feature>
<sequence>MESSRRKVKLRVKKSIKWFKSWSRIETGRRNIFFQHGARIFLLLALAWLALVLTPGRRTIDPFFDVQAGSVADRDVIAPFDFPVHKSQTELERERREAADRVKPVLEFLPGVRDVAIQEESLFFDLLKKIRSDTLVKKSLVSWNRYLDLTRNQNKKFKIKPVVLQYLYSADSLLTLSDDEIIYLFDPVRSSLLRNRLKDYLVSRLREGIISDAALSRIENEEVLLRRDGEEKVVESSSLNSLSRVIEQSMSEVIDPEYQEVSKSLFVQELRRFIRANIIYNWTETERLRQVAAAAVKPVRDEMVLKDEKILSRGEKVTPEQMERLDNLSAELEKRELVTGEADQIRHGLGIFTVYLLLLLILGIYIYFYQREDYQRFSKLLIIAISFALVLLCSSLILGRPELPGYLIPVAVAAMLIAYLLDDQLAMVATFCLSLMIGVQANFSSYLVLLSLAGGIAAAISVRRIESRRAQYLPILYVAAAYVLVLFAVDFAYRGEDFNTVLRSAGWCTLNATLSTFIAIPLLPLFESVFKITSNFTLLELGDLNRPLLKRLSLEAPGTYHHSLIIGSLAEAAAAGIGANPIYARVASYYHDIGKMRKPEYFIENQSGKPNPHNKLSPKMSSLIIASHVKEGVDLARKARLPECIIDIIREHHGNQPISFFYSKEKEQNPDTTLREGDFCYPGPKPMSKEAAIIMLADAVESASRSLSEPTVSRIKSLIRGLIEAKLRDGQLDYADLTLRDLTRIGDEFFNILIGVHHHRIEYPSSGEKPQDAKGPNSRTKIVSGPDGKDETGGVVLTPREDVD</sequence>
<dbReference type="SMART" id="SM00471">
    <property type="entry name" value="HDc"/>
    <property type="match status" value="1"/>
</dbReference>
<dbReference type="CDD" id="cd00077">
    <property type="entry name" value="HDc"/>
    <property type="match status" value="1"/>
</dbReference>
<dbReference type="InterPro" id="IPR006674">
    <property type="entry name" value="HD_domain"/>
</dbReference>
<reference evidence="4 5" key="1">
    <citation type="journal article" date="2016" name="Nat. Commun.">
        <title>Thousands of microbial genomes shed light on interconnected biogeochemical processes in an aquifer system.</title>
        <authorList>
            <person name="Anantharaman K."/>
            <person name="Brown C.T."/>
            <person name="Hug L.A."/>
            <person name="Sharon I."/>
            <person name="Castelle C.J."/>
            <person name="Probst A.J."/>
            <person name="Thomas B.C."/>
            <person name="Singh A."/>
            <person name="Wilkins M.J."/>
            <person name="Karaoz U."/>
            <person name="Brodie E.L."/>
            <person name="Williams K.H."/>
            <person name="Hubbard S.S."/>
            <person name="Banfield J.F."/>
        </authorList>
    </citation>
    <scope>NUCLEOTIDE SEQUENCE [LARGE SCALE GENOMIC DNA]</scope>
</reference>
<evidence type="ECO:0000259" key="3">
    <source>
        <dbReference type="SMART" id="SM00471"/>
    </source>
</evidence>
<dbReference type="SUPFAM" id="SSF109604">
    <property type="entry name" value="HD-domain/PDEase-like"/>
    <property type="match status" value="1"/>
</dbReference>
<dbReference type="PANTHER" id="PTHR36442">
    <property type="entry name" value="CYCLIC-DI-AMP PHOSPHODIESTERASE PGPH"/>
    <property type="match status" value="1"/>
</dbReference>
<gene>
    <name evidence="4" type="ORF">A3F83_07335</name>
</gene>
<keyword evidence="2" id="KW-0812">Transmembrane</keyword>
<dbReference type="NCBIfam" id="TIGR00277">
    <property type="entry name" value="HDIG"/>
    <property type="match status" value="1"/>
</dbReference>
<dbReference type="InterPro" id="IPR052722">
    <property type="entry name" value="PgpH_phosphodiesterase"/>
</dbReference>
<feature type="region of interest" description="Disordered" evidence="1">
    <location>
        <begin position="763"/>
        <end position="804"/>
    </location>
</feature>
<dbReference type="PANTHER" id="PTHR36442:SF1">
    <property type="entry name" value="CYCLIC-DI-AMP PHOSPHODIESTERASE PGPH"/>
    <property type="match status" value="1"/>
</dbReference>
<dbReference type="Gene3D" id="1.10.3210.10">
    <property type="entry name" value="Hypothetical protein af1432"/>
    <property type="match status" value="1"/>
</dbReference>
<organism evidence="4 5">
    <name type="scientific">Candidatus Glassbacteria bacterium RIFCSPLOWO2_12_FULL_58_11</name>
    <dbReference type="NCBI Taxonomy" id="1817867"/>
    <lineage>
        <taxon>Bacteria</taxon>
        <taxon>Candidatus Glassiibacteriota</taxon>
    </lineage>
</organism>
<dbReference type="AlphaFoldDB" id="A0A1F5YKH4"/>
<dbReference type="Pfam" id="PF01966">
    <property type="entry name" value="HD"/>
    <property type="match status" value="1"/>
</dbReference>
<evidence type="ECO:0000256" key="1">
    <source>
        <dbReference type="SAM" id="MobiDB-lite"/>
    </source>
</evidence>
<evidence type="ECO:0000313" key="4">
    <source>
        <dbReference type="EMBL" id="OGG00467.1"/>
    </source>
</evidence>
<comment type="caution">
    <text evidence="4">The sequence shown here is derived from an EMBL/GenBank/DDBJ whole genome shotgun (WGS) entry which is preliminary data.</text>
</comment>
<dbReference type="Pfam" id="PF07698">
    <property type="entry name" value="7TM-7TMR_HD"/>
    <property type="match status" value="1"/>
</dbReference>
<dbReference type="InterPro" id="IPR011621">
    <property type="entry name" value="Metal-dep_PHydrolase_7TM_intra"/>
</dbReference>
<keyword evidence="2" id="KW-1133">Transmembrane helix</keyword>
<dbReference type="EMBL" id="MFIX01000256">
    <property type="protein sequence ID" value="OGG00467.1"/>
    <property type="molecule type" value="Genomic_DNA"/>
</dbReference>
<protein>
    <recommendedName>
        <fullName evidence="3">HD/PDEase domain-containing protein</fullName>
    </recommendedName>
</protein>
<dbReference type="InterPro" id="IPR006675">
    <property type="entry name" value="HDIG_dom"/>
</dbReference>
<dbReference type="InterPro" id="IPR003607">
    <property type="entry name" value="HD/PDEase_dom"/>
</dbReference>
<dbReference type="InterPro" id="IPR011624">
    <property type="entry name" value="Metal-dep_PHydrolase_7TM_extra"/>
</dbReference>
<feature type="transmembrane region" description="Helical" evidence="2">
    <location>
        <begin position="433"/>
        <end position="460"/>
    </location>
</feature>
<proteinExistence type="predicted"/>
<feature type="transmembrane region" description="Helical" evidence="2">
    <location>
        <begin position="403"/>
        <end position="421"/>
    </location>
</feature>
<evidence type="ECO:0000313" key="5">
    <source>
        <dbReference type="Proteomes" id="UP000179129"/>
    </source>
</evidence>
<feature type="transmembrane region" description="Helical" evidence="2">
    <location>
        <begin position="472"/>
        <end position="493"/>
    </location>
</feature>
<evidence type="ECO:0000256" key="2">
    <source>
        <dbReference type="SAM" id="Phobius"/>
    </source>
</evidence>
<feature type="transmembrane region" description="Helical" evidence="2">
    <location>
        <begin position="349"/>
        <end position="368"/>
    </location>
</feature>
<accession>A0A1F5YKH4</accession>
<keyword evidence="2" id="KW-0472">Membrane</keyword>
<feature type="transmembrane region" description="Helical" evidence="2">
    <location>
        <begin position="380"/>
        <end position="397"/>
    </location>
</feature>
<dbReference type="STRING" id="1817867.A3F83_07335"/>